<gene>
    <name evidence="1" type="ORF">LCGC14_2460600</name>
</gene>
<comment type="caution">
    <text evidence="1">The sequence shown here is derived from an EMBL/GenBank/DDBJ whole genome shotgun (WGS) entry which is preliminary data.</text>
</comment>
<dbReference type="AlphaFoldDB" id="A0A0F9DQH7"/>
<sequence length="60" mass="6665">MGEIAEDIVDGTCCTYCGMYFQDPEDPEKVYTHGFPVACKSCFRAPMRKLGVQKATAKLI</sequence>
<accession>A0A0F9DQH7</accession>
<organism evidence="1">
    <name type="scientific">marine sediment metagenome</name>
    <dbReference type="NCBI Taxonomy" id="412755"/>
    <lineage>
        <taxon>unclassified sequences</taxon>
        <taxon>metagenomes</taxon>
        <taxon>ecological metagenomes</taxon>
    </lineage>
</organism>
<dbReference type="EMBL" id="LAZR01038304">
    <property type="protein sequence ID" value="KKL19921.1"/>
    <property type="molecule type" value="Genomic_DNA"/>
</dbReference>
<protein>
    <submittedName>
        <fullName evidence="1">Uncharacterized protein</fullName>
    </submittedName>
</protein>
<evidence type="ECO:0000313" key="1">
    <source>
        <dbReference type="EMBL" id="KKL19921.1"/>
    </source>
</evidence>
<proteinExistence type="predicted"/>
<name>A0A0F9DQH7_9ZZZZ</name>
<reference evidence="1" key="1">
    <citation type="journal article" date="2015" name="Nature">
        <title>Complex archaea that bridge the gap between prokaryotes and eukaryotes.</title>
        <authorList>
            <person name="Spang A."/>
            <person name="Saw J.H."/>
            <person name="Jorgensen S.L."/>
            <person name="Zaremba-Niedzwiedzka K."/>
            <person name="Martijn J."/>
            <person name="Lind A.E."/>
            <person name="van Eijk R."/>
            <person name="Schleper C."/>
            <person name="Guy L."/>
            <person name="Ettema T.J."/>
        </authorList>
    </citation>
    <scope>NUCLEOTIDE SEQUENCE</scope>
</reference>